<sequence>MLNFTRSLFRRLPIPEKIKNKIREKVRPQVQKAVNGRVDIYMSKDKYPKVINPIKKVTAVIPNYNYERFLDERIDSILFQTYPVSELIILDDCSTDGSIDLIEHRIKENKTDIKITLIKNEVNSGSVFSQWQKAFEYAKGKFVWIAEADDSCDCRFLETVMKGFEDDKVVISYCESLTIDENNILLMGDLRVWIDLFQTGKWDDDYVKDGCDEVAETMCINNTIANVSSAVIRNDDYYDILEGAKQYKLAGDWYTYMNILKRGKIAYFKQSLNYHRMQTQGLTLSTSHEQEFNEIVRLQDFAMQNFTISDEIKKKVLERRERERIRFGL</sequence>
<gene>
    <name evidence="2" type="ORF">H8S17_01050</name>
</gene>
<dbReference type="Pfam" id="PF00535">
    <property type="entry name" value="Glycos_transf_2"/>
    <property type="match status" value="1"/>
</dbReference>
<keyword evidence="3" id="KW-1185">Reference proteome</keyword>
<dbReference type="Gene3D" id="3.90.550.10">
    <property type="entry name" value="Spore Coat Polysaccharide Biosynthesis Protein SpsA, Chain A"/>
    <property type="match status" value="1"/>
</dbReference>
<feature type="domain" description="Glycosyltransferase 2-like" evidence="1">
    <location>
        <begin position="59"/>
        <end position="183"/>
    </location>
</feature>
<evidence type="ECO:0000313" key="3">
    <source>
        <dbReference type="Proteomes" id="UP000606720"/>
    </source>
</evidence>
<dbReference type="InterPro" id="IPR029044">
    <property type="entry name" value="Nucleotide-diphossugar_trans"/>
</dbReference>
<organism evidence="2 3">
    <name type="scientific">Roseburia zhanii</name>
    <dbReference type="NCBI Taxonomy" id="2763064"/>
    <lineage>
        <taxon>Bacteria</taxon>
        <taxon>Bacillati</taxon>
        <taxon>Bacillota</taxon>
        <taxon>Clostridia</taxon>
        <taxon>Lachnospirales</taxon>
        <taxon>Lachnospiraceae</taxon>
        <taxon>Roseburia</taxon>
    </lineage>
</organism>
<dbReference type="AlphaFoldDB" id="A0A923RRQ6"/>
<evidence type="ECO:0000259" key="1">
    <source>
        <dbReference type="Pfam" id="PF00535"/>
    </source>
</evidence>
<dbReference type="SUPFAM" id="SSF53448">
    <property type="entry name" value="Nucleotide-diphospho-sugar transferases"/>
    <property type="match status" value="1"/>
</dbReference>
<dbReference type="PANTHER" id="PTHR22916:SF3">
    <property type="entry name" value="UDP-GLCNAC:BETAGAL BETA-1,3-N-ACETYLGLUCOSAMINYLTRANSFERASE-LIKE PROTEIN 1"/>
    <property type="match status" value="1"/>
</dbReference>
<dbReference type="GO" id="GO:0016758">
    <property type="term" value="F:hexosyltransferase activity"/>
    <property type="evidence" value="ECO:0007669"/>
    <property type="project" value="UniProtKB-ARBA"/>
</dbReference>
<proteinExistence type="predicted"/>
<dbReference type="InterPro" id="IPR001173">
    <property type="entry name" value="Glyco_trans_2-like"/>
</dbReference>
<name>A0A923RRQ6_9FIRM</name>
<evidence type="ECO:0000313" key="2">
    <source>
        <dbReference type="EMBL" id="MBC5712807.1"/>
    </source>
</evidence>
<accession>A0A923RRQ6</accession>
<protein>
    <submittedName>
        <fullName evidence="2">Glycosyltransferase</fullName>
    </submittedName>
</protein>
<dbReference type="EMBL" id="JACOPH010000001">
    <property type="protein sequence ID" value="MBC5712807.1"/>
    <property type="molecule type" value="Genomic_DNA"/>
</dbReference>
<reference evidence="2" key="1">
    <citation type="submission" date="2020-08" db="EMBL/GenBank/DDBJ databases">
        <title>Genome public.</title>
        <authorList>
            <person name="Liu C."/>
            <person name="Sun Q."/>
        </authorList>
    </citation>
    <scope>NUCLEOTIDE SEQUENCE</scope>
    <source>
        <strain evidence="2">BX1005</strain>
    </source>
</reference>
<dbReference type="Proteomes" id="UP000606720">
    <property type="component" value="Unassembled WGS sequence"/>
</dbReference>
<dbReference type="PANTHER" id="PTHR22916">
    <property type="entry name" value="GLYCOSYLTRANSFERASE"/>
    <property type="match status" value="1"/>
</dbReference>
<dbReference type="RefSeq" id="WP_186865857.1">
    <property type="nucleotide sequence ID" value="NZ_JACOPH010000001.1"/>
</dbReference>
<comment type="caution">
    <text evidence="2">The sequence shown here is derived from an EMBL/GenBank/DDBJ whole genome shotgun (WGS) entry which is preliminary data.</text>
</comment>